<evidence type="ECO:0000256" key="2">
    <source>
        <dbReference type="ARBA" id="ARBA00022737"/>
    </source>
</evidence>
<evidence type="ECO:0000256" key="3">
    <source>
        <dbReference type="ARBA" id="ARBA00023194"/>
    </source>
</evidence>
<dbReference type="InterPro" id="IPR036736">
    <property type="entry name" value="ACP-like_sf"/>
</dbReference>
<dbReference type="Pfam" id="PF00501">
    <property type="entry name" value="AMP-binding"/>
    <property type="match status" value="1"/>
</dbReference>
<feature type="domain" description="Carrier" evidence="5">
    <location>
        <begin position="779"/>
        <end position="853"/>
    </location>
</feature>
<comment type="caution">
    <text evidence="6">The sequence shown here is derived from an EMBL/GenBank/DDBJ whole genome shotgun (WGS) entry which is preliminary data.</text>
</comment>
<dbReference type="InterPro" id="IPR020845">
    <property type="entry name" value="AMP-binding_CS"/>
</dbReference>
<dbReference type="PROSITE" id="PS00455">
    <property type="entry name" value="AMP_BINDING"/>
    <property type="match status" value="1"/>
</dbReference>
<evidence type="ECO:0000259" key="5">
    <source>
        <dbReference type="PROSITE" id="PS50075"/>
    </source>
</evidence>
<dbReference type="SUPFAM" id="SSF47336">
    <property type="entry name" value="ACP-like"/>
    <property type="match status" value="1"/>
</dbReference>
<keyword evidence="4" id="KW-0511">Multifunctional enzyme</keyword>
<dbReference type="Gene3D" id="3.40.50.980">
    <property type="match status" value="2"/>
</dbReference>
<accession>A0ABW4UV96</accession>
<keyword evidence="3" id="KW-0045">Antibiotic biosynthesis</keyword>
<dbReference type="Pfam" id="PF13193">
    <property type="entry name" value="AMP-binding_C"/>
    <property type="match status" value="1"/>
</dbReference>
<proteinExistence type="inferred from homology"/>
<dbReference type="SUPFAM" id="SSF56801">
    <property type="entry name" value="Acetyl-CoA synthetase-like"/>
    <property type="match status" value="1"/>
</dbReference>
<evidence type="ECO:0000256" key="1">
    <source>
        <dbReference type="ARBA" id="ARBA00006432"/>
    </source>
</evidence>
<comment type="similarity">
    <text evidence="1">Belongs to the ATP-dependent AMP-binding enzyme family.</text>
</comment>
<reference evidence="7" key="1">
    <citation type="journal article" date="2019" name="Int. J. Syst. Evol. Microbiol.">
        <title>The Global Catalogue of Microorganisms (GCM) 10K type strain sequencing project: providing services to taxonomists for standard genome sequencing and annotation.</title>
        <authorList>
            <consortium name="The Broad Institute Genomics Platform"/>
            <consortium name="The Broad Institute Genome Sequencing Center for Infectious Disease"/>
            <person name="Wu L."/>
            <person name="Ma J."/>
        </authorList>
    </citation>
    <scope>NUCLEOTIDE SEQUENCE [LARGE SCALE GENOMIC DNA]</scope>
    <source>
        <strain evidence="7">CGMCC 1.15067</strain>
    </source>
</reference>
<dbReference type="PANTHER" id="PTHR45527:SF1">
    <property type="entry name" value="FATTY ACID SYNTHASE"/>
    <property type="match status" value="1"/>
</dbReference>
<protein>
    <submittedName>
        <fullName evidence="6">Non-ribosomal peptide synthetase</fullName>
    </submittedName>
</protein>
<dbReference type="EMBL" id="JBHUGF010000010">
    <property type="protein sequence ID" value="MFD1990034.1"/>
    <property type="molecule type" value="Genomic_DNA"/>
</dbReference>
<name>A0ABW4UV96_9BACL</name>
<dbReference type="PROSITE" id="PS50075">
    <property type="entry name" value="CARRIER"/>
    <property type="match status" value="1"/>
</dbReference>
<dbReference type="Pfam" id="PF00668">
    <property type="entry name" value="Condensation"/>
    <property type="match status" value="1"/>
</dbReference>
<evidence type="ECO:0000313" key="7">
    <source>
        <dbReference type="Proteomes" id="UP001597403"/>
    </source>
</evidence>
<gene>
    <name evidence="6" type="ORF">ACFSGI_08690</name>
</gene>
<dbReference type="InterPro" id="IPR010071">
    <property type="entry name" value="AA_adenyl_dom"/>
</dbReference>
<dbReference type="InterPro" id="IPR009081">
    <property type="entry name" value="PP-bd_ACP"/>
</dbReference>
<dbReference type="Gene3D" id="3.30.559.30">
    <property type="entry name" value="Nonribosomal peptide synthetase, condensation domain"/>
    <property type="match status" value="1"/>
</dbReference>
<evidence type="ECO:0000313" key="6">
    <source>
        <dbReference type="EMBL" id="MFD1990034.1"/>
    </source>
</evidence>
<dbReference type="Pfam" id="PF00550">
    <property type="entry name" value="PP-binding"/>
    <property type="match status" value="1"/>
</dbReference>
<dbReference type="InterPro" id="IPR000873">
    <property type="entry name" value="AMP-dep_synth/lig_dom"/>
</dbReference>
<dbReference type="Proteomes" id="UP001597403">
    <property type="component" value="Unassembled WGS sequence"/>
</dbReference>
<dbReference type="Gene3D" id="1.10.1200.10">
    <property type="entry name" value="ACP-like"/>
    <property type="match status" value="1"/>
</dbReference>
<evidence type="ECO:0000256" key="4">
    <source>
        <dbReference type="ARBA" id="ARBA00023268"/>
    </source>
</evidence>
<dbReference type="NCBIfam" id="TIGR01733">
    <property type="entry name" value="AA-adenyl-dom"/>
    <property type="match status" value="1"/>
</dbReference>
<dbReference type="InterPro" id="IPR045851">
    <property type="entry name" value="AMP-bd_C_sf"/>
</dbReference>
<sequence>MSISIEEANKQKQFWTQYLNNEFPVTTLLPDYTSNEQLPNWKTIQSNAYPQVVKQLQTYCKDSDFLWYCFLMAALQVCIYKHDGEHKLLIGSPVQGDTQLNNQQNSSVILPVQSLIDPSVSFKSHILQLKEQLGTLYANQSFWIDRMQSVQNEHGYKDNKKKILQPQIVVAIDNFHFLPTDRIIDEYNDSAGIQIVFHRGQDALQIEYRFSTTQYKEETIQRFDARFQELLKVGLSQVDMPIREMSICSQEEKEQILMQFNPSLADRKPEGTIISHFEKCVSQYPHHTAVVYNDQSVTYKELNDKANLLAHVLQTEAHIQPDQFVAVHMLKEIEYIISILAILKVGGAYLPIDIEYPNERVEYILQDSQASLVLVQNDQDRINSYPVPAIAVREKLNNKYLDLEVYNVVTQDAIAYLLYTSGTTGKPKGVLIKQKSVINLVKEADYLDLTHDTIMLQSTSIVFDLSTLEIWGALLNGGTLVLINKEDLLEPSYLKLTLSANQINTLIITTALFHHLAGHHAHMLVGIKQILTGGEVLSSVLSNKVLEMYPDMRVINAYGPTECTVMATAYEVQRTEQNNISIGKPITGTNVLILNKDGQIQPVGIPGELCITGFGVGHSYLNQPELTAERYVPTVEQPGQMMYKTGDIALWREDGNIIFKGRQDRQLKLRGFRIELGEIENVLLQYEEVREAVVLPVAKQYEEDIALHAFIVTNTIQQHELTNKLMHYLQQTLPSYMIPSVYIQVNQIPLKSSGKVDADRLLEKSRGQTQQQANIISEVTLTEEQQKVCHIWATVLGMPNIGMYQNFFELGGHSLKLIILAEELQKAGYLLNTMDLYKYPTVSAFLEFQNQLSK</sequence>
<dbReference type="SUPFAM" id="SSF52777">
    <property type="entry name" value="CoA-dependent acyltransferases"/>
    <property type="match status" value="1"/>
</dbReference>
<dbReference type="PANTHER" id="PTHR45527">
    <property type="entry name" value="NONRIBOSOMAL PEPTIDE SYNTHETASE"/>
    <property type="match status" value="1"/>
</dbReference>
<dbReference type="InterPro" id="IPR025110">
    <property type="entry name" value="AMP-bd_C"/>
</dbReference>
<dbReference type="Gene3D" id="3.30.300.30">
    <property type="match status" value="1"/>
</dbReference>
<keyword evidence="7" id="KW-1185">Reference proteome</keyword>
<keyword evidence="2" id="KW-0677">Repeat</keyword>
<dbReference type="InterPro" id="IPR001242">
    <property type="entry name" value="Condensation_dom"/>
</dbReference>
<dbReference type="RefSeq" id="WP_204823745.1">
    <property type="nucleotide sequence ID" value="NZ_JBHUGF010000010.1"/>
</dbReference>
<dbReference type="CDD" id="cd12117">
    <property type="entry name" value="A_NRPS_Srf_like"/>
    <property type="match status" value="1"/>
</dbReference>
<organism evidence="6 7">
    <name type="scientific">Paenibacillus nicotianae</name>
    <dbReference type="NCBI Taxonomy" id="1526551"/>
    <lineage>
        <taxon>Bacteria</taxon>
        <taxon>Bacillati</taxon>
        <taxon>Bacillota</taxon>
        <taxon>Bacilli</taxon>
        <taxon>Bacillales</taxon>
        <taxon>Paenibacillaceae</taxon>
        <taxon>Paenibacillus</taxon>
    </lineage>
</organism>
<dbReference type="Gene3D" id="2.30.38.10">
    <property type="entry name" value="Luciferase, Domain 3"/>
    <property type="match status" value="1"/>
</dbReference>